<dbReference type="KEGG" id="aev:EI546_03920"/>
<dbReference type="Proteomes" id="UP000285517">
    <property type="component" value="Chromosome"/>
</dbReference>
<evidence type="ECO:0000313" key="1">
    <source>
        <dbReference type="EMBL" id="QAA80927.1"/>
    </source>
</evidence>
<name>A0A410G0Y8_9FLAO</name>
<organism evidence="1 2">
    <name type="scientific">Aequorivita ciconiae</name>
    <dbReference type="NCBI Taxonomy" id="2494375"/>
    <lineage>
        <taxon>Bacteria</taxon>
        <taxon>Pseudomonadati</taxon>
        <taxon>Bacteroidota</taxon>
        <taxon>Flavobacteriia</taxon>
        <taxon>Flavobacteriales</taxon>
        <taxon>Flavobacteriaceae</taxon>
        <taxon>Aequorivita</taxon>
    </lineage>
</organism>
<evidence type="ECO:0000313" key="2">
    <source>
        <dbReference type="Proteomes" id="UP000285517"/>
    </source>
</evidence>
<reference evidence="1 2" key="1">
    <citation type="submission" date="2019-01" db="EMBL/GenBank/DDBJ databases">
        <title>Complete genome sequencing of Aequorivita sp. H23M31.</title>
        <authorList>
            <person name="Bae J.-W."/>
        </authorList>
    </citation>
    <scope>NUCLEOTIDE SEQUENCE [LARGE SCALE GENOMIC DNA]</scope>
    <source>
        <strain evidence="1 2">H23M31</strain>
    </source>
</reference>
<dbReference type="RefSeq" id="WP_128249320.1">
    <property type="nucleotide sequence ID" value="NZ_CP034951.1"/>
</dbReference>
<dbReference type="AlphaFoldDB" id="A0A410G0Y8"/>
<dbReference type="EMBL" id="CP034951">
    <property type="protein sequence ID" value="QAA80927.1"/>
    <property type="molecule type" value="Genomic_DNA"/>
</dbReference>
<proteinExistence type="predicted"/>
<sequence>MSLLSENVIPGNHGKVFGTNAENGEDLDRIIEAVRSVKGVSDVIIDEKKYPKEFKVLTSKLVKIKTIEKRVNAIGFHTVPTGLFEL</sequence>
<dbReference type="OrthoDB" id="982897at2"/>
<keyword evidence="2" id="KW-1185">Reference proteome</keyword>
<accession>A0A410G0Y8</accession>
<gene>
    <name evidence="1" type="ORF">EI546_03920</name>
</gene>
<protein>
    <submittedName>
        <fullName evidence="1">Heavy-metal-associated domain-containing protein</fullName>
    </submittedName>
</protein>